<evidence type="ECO:0000313" key="12">
    <source>
        <dbReference type="Proteomes" id="UP000008183"/>
    </source>
</evidence>
<dbReference type="PRINTS" id="PR00953">
    <property type="entry name" value="TYPE3IMRPROT"/>
</dbReference>
<comment type="subcellular location">
    <subcellularLocation>
        <location evidence="10">Cell membrane</location>
        <topology evidence="10">Multi-pass membrane protein</topology>
    </subcellularLocation>
    <subcellularLocation>
        <location evidence="10">Bacterial flagellum basal body</location>
    </subcellularLocation>
</comment>
<evidence type="ECO:0000256" key="2">
    <source>
        <dbReference type="ARBA" id="ARBA00009772"/>
    </source>
</evidence>
<keyword evidence="6 10" id="KW-1133">Transmembrane helix</keyword>
<dbReference type="PaxDb" id="243274-THEMA_00085"/>
<evidence type="ECO:0000256" key="1">
    <source>
        <dbReference type="ARBA" id="ARBA00002578"/>
    </source>
</evidence>
<dbReference type="RefSeq" id="WP_010865219.1">
    <property type="nucleotide sequence ID" value="NC_000853.1"/>
</dbReference>
<keyword evidence="12" id="KW-1185">Reference proteome</keyword>
<evidence type="ECO:0000256" key="4">
    <source>
        <dbReference type="ARBA" id="ARBA00022475"/>
    </source>
</evidence>
<dbReference type="KEGG" id="tma:TM0910"/>
<keyword evidence="8 10" id="KW-0975">Bacterial flagellum</keyword>
<dbReference type="GO" id="GO:0005886">
    <property type="term" value="C:plasma membrane"/>
    <property type="evidence" value="ECO:0000318"/>
    <property type="project" value="GO_Central"/>
</dbReference>
<keyword evidence="5 10" id="KW-0812">Transmembrane</keyword>
<evidence type="ECO:0000256" key="3">
    <source>
        <dbReference type="ARBA" id="ARBA00021717"/>
    </source>
</evidence>
<keyword evidence="7 10" id="KW-0472">Membrane</keyword>
<comment type="similarity">
    <text evidence="2 10">Belongs to the FliR/MopE/SpaR family.</text>
</comment>
<feature type="transmembrane region" description="Helical" evidence="10">
    <location>
        <begin position="130"/>
        <end position="148"/>
    </location>
</feature>
<dbReference type="Pfam" id="PF01311">
    <property type="entry name" value="Bac_export_1"/>
    <property type="match status" value="1"/>
</dbReference>
<sequence length="258" mass="28758">MILETIFSFLEEKFLAWMCIFTRFTGFFLIAPFFSERAFPVVVRVLLGLFTSWLMLFTVDVSIPLNTPVLSFTLNLFFNFLVGFGIGFIVYLFLQAFNGAGYIFGFQIGFGMEEVLAFGEEETNPTGELVYFIALTVFVLIKGPVLLFEGLKDSIDVFPVNLTGVTDGFFSYIVGRSSDFFVLILKIGAPVIAFMLIISIVLGIVSRLIPQMNVFMVGLPLKVIIGVILILGMLPIWADMAQKISALSWNAIQELLGK</sequence>
<feature type="transmembrane region" description="Helical" evidence="10">
    <location>
        <begin position="69"/>
        <end position="94"/>
    </location>
</feature>
<evidence type="ECO:0000256" key="6">
    <source>
        <dbReference type="ARBA" id="ARBA00022989"/>
    </source>
</evidence>
<evidence type="ECO:0000256" key="8">
    <source>
        <dbReference type="ARBA" id="ARBA00023143"/>
    </source>
</evidence>
<reference evidence="11 12" key="1">
    <citation type="journal article" date="1999" name="Nature">
        <title>Evidence for lateral gene transfer between Archaea and Bacteria from genome sequence of Thermotoga maritima.</title>
        <authorList>
            <person name="Nelson K.E."/>
            <person name="Clayton R.A."/>
            <person name="Gill S.R."/>
            <person name="Gwinn M.L."/>
            <person name="Dodson R.J."/>
            <person name="Haft D.H."/>
            <person name="Hickey E.K."/>
            <person name="Peterson J.D."/>
            <person name="Nelson W.C."/>
            <person name="Ketchum K.A."/>
            <person name="McDonald L."/>
            <person name="Utterback T.R."/>
            <person name="Malek J.A."/>
            <person name="Linher K.D."/>
            <person name="Garrett M.M."/>
            <person name="Stewart A.M."/>
            <person name="Cotton M.D."/>
            <person name="Pratt M.S."/>
            <person name="Phillips C.A."/>
            <person name="Richardson D."/>
            <person name="Heidelberg J."/>
            <person name="Sutton G.G."/>
            <person name="Fleischmann R.D."/>
            <person name="White O."/>
            <person name="Salzberg S.L."/>
            <person name="Smith H.O."/>
            <person name="Venter J.C."/>
            <person name="Fraser C.M."/>
        </authorList>
    </citation>
    <scope>NUCLEOTIDE SEQUENCE [LARGE SCALE GENOMIC DNA]</scope>
    <source>
        <strain evidence="12">ATCC 43589 / DSM 3109 / JCM 10099 / NBRC 100826 / MSB8</strain>
    </source>
</reference>
<dbReference type="InterPro" id="IPR006303">
    <property type="entry name" value="FliR"/>
</dbReference>
<dbReference type="EMBL" id="AE000512">
    <property type="protein sequence ID" value="AAD35991.1"/>
    <property type="molecule type" value="Genomic_DNA"/>
</dbReference>
<dbReference type="PATRIC" id="fig|243274.5.peg.924"/>
<keyword evidence="11" id="KW-0969">Cilium</keyword>
<evidence type="ECO:0000256" key="9">
    <source>
        <dbReference type="NCBIfam" id="TIGR01400"/>
    </source>
</evidence>
<organism evidence="11 12">
    <name type="scientific">Thermotoga maritima (strain ATCC 43589 / DSM 3109 / JCM 10099 / NBRC 100826 / MSB8)</name>
    <dbReference type="NCBI Taxonomy" id="243274"/>
    <lineage>
        <taxon>Bacteria</taxon>
        <taxon>Thermotogati</taxon>
        <taxon>Thermotogota</taxon>
        <taxon>Thermotogae</taxon>
        <taxon>Thermotogales</taxon>
        <taxon>Thermotogaceae</taxon>
        <taxon>Thermotoga</taxon>
    </lineage>
</organism>
<proteinExistence type="inferred from homology"/>
<dbReference type="OrthoDB" id="9807748at2"/>
<dbReference type="FunCoup" id="Q9X012">
    <property type="interactions" value="96"/>
</dbReference>
<keyword evidence="11" id="KW-0282">Flagellum</keyword>
<dbReference type="DNASU" id="898584"/>
<feature type="transmembrane region" description="Helical" evidence="10">
    <location>
        <begin position="180"/>
        <end position="205"/>
    </location>
</feature>
<evidence type="ECO:0000256" key="7">
    <source>
        <dbReference type="ARBA" id="ARBA00023136"/>
    </source>
</evidence>
<accession>Q9X012</accession>
<dbReference type="Proteomes" id="UP000008183">
    <property type="component" value="Chromosome"/>
</dbReference>
<dbReference type="NCBIfam" id="TIGR01400">
    <property type="entry name" value="fliR"/>
    <property type="match status" value="1"/>
</dbReference>
<comment type="function">
    <text evidence="1 10">Role in flagellar biosynthesis.</text>
</comment>
<name>Q9X012_THEMA</name>
<feature type="transmembrane region" description="Helical" evidence="10">
    <location>
        <begin position="41"/>
        <end position="63"/>
    </location>
</feature>
<protein>
    <recommendedName>
        <fullName evidence="3 9">Flagellar biosynthetic protein FliR</fullName>
    </recommendedName>
</protein>
<dbReference type="GO" id="GO:0006605">
    <property type="term" value="P:protein targeting"/>
    <property type="evidence" value="ECO:0007669"/>
    <property type="project" value="UniProtKB-UniRule"/>
</dbReference>
<keyword evidence="4 10" id="KW-1003">Cell membrane</keyword>
<feature type="transmembrane region" description="Helical" evidence="10">
    <location>
        <begin position="14"/>
        <end position="34"/>
    </location>
</feature>
<dbReference type="GO" id="GO:0044780">
    <property type="term" value="P:bacterial-type flagellum assembly"/>
    <property type="evidence" value="ECO:0007669"/>
    <property type="project" value="UniProtKB-UniRule"/>
</dbReference>
<dbReference type="PIR" id="E72319">
    <property type="entry name" value="E72319"/>
</dbReference>
<keyword evidence="11" id="KW-0966">Cell projection</keyword>
<feature type="transmembrane region" description="Helical" evidence="10">
    <location>
        <begin position="217"/>
        <end position="238"/>
    </location>
</feature>
<dbReference type="AlphaFoldDB" id="Q9X012"/>
<dbReference type="PANTHER" id="PTHR30065">
    <property type="entry name" value="FLAGELLAR BIOSYNTHETIC PROTEIN FLIR"/>
    <property type="match status" value="1"/>
</dbReference>
<evidence type="ECO:0000256" key="5">
    <source>
        <dbReference type="ARBA" id="ARBA00022692"/>
    </source>
</evidence>
<dbReference type="EnsemblBacteria" id="AAD35991">
    <property type="protein sequence ID" value="AAD35991"/>
    <property type="gene ID" value="TM_0910"/>
</dbReference>
<evidence type="ECO:0000256" key="10">
    <source>
        <dbReference type="RuleBase" id="RU362071"/>
    </source>
</evidence>
<evidence type="ECO:0000313" key="11">
    <source>
        <dbReference type="EMBL" id="AAD35991.1"/>
    </source>
</evidence>
<dbReference type="GO" id="GO:0009425">
    <property type="term" value="C:bacterial-type flagellum basal body"/>
    <property type="evidence" value="ECO:0007669"/>
    <property type="project" value="UniProtKB-SubCell"/>
</dbReference>
<dbReference type="PANTHER" id="PTHR30065:SF1">
    <property type="entry name" value="SURFACE PRESENTATION OF ANTIGENS PROTEIN SPAR"/>
    <property type="match status" value="1"/>
</dbReference>
<gene>
    <name evidence="11" type="ordered locus">TM_0910</name>
</gene>
<dbReference type="InParanoid" id="Q9X012"/>
<dbReference type="InterPro" id="IPR002010">
    <property type="entry name" value="T3SS_IM_R"/>
</dbReference>